<dbReference type="InterPro" id="IPR058199">
    <property type="entry name" value="BlaB//VIM/IMP-1"/>
</dbReference>
<evidence type="ECO:0000256" key="7">
    <source>
        <dbReference type="ARBA" id="ARBA00022723"/>
    </source>
</evidence>
<evidence type="ECO:0000256" key="1">
    <source>
        <dbReference type="ARBA" id="ARBA00001526"/>
    </source>
</evidence>
<evidence type="ECO:0000256" key="8">
    <source>
        <dbReference type="ARBA" id="ARBA00022729"/>
    </source>
</evidence>
<evidence type="ECO:0000256" key="11">
    <source>
        <dbReference type="ARBA" id="ARBA00022833"/>
    </source>
</evidence>
<sequence>MLVSCNGAPNKQKQTDQKLIDQTEEASKTESVIVYKSDNLIVHQLSDHIYQHVSFLNTNDFGRVACNGMLVVNENEAIVFDTPTDDESSQELINYVSKKLNSEIKAVVPTHFHGDCVGGLETFLKYNISTYASNKTMELLGANDKEFSKPLNGFADSLTLNVGSKKAYVEYFGEGHTKDNVIAYFPQDNTVFGGCLIKEVGAAKGNLEDANVMVWSNTVRKIKQKYPTAKTVIPGHGIAGGTELLDYTVRLFE</sequence>
<evidence type="ECO:0000256" key="13">
    <source>
        <dbReference type="SAM" id="MobiDB-lite"/>
    </source>
</evidence>
<organism evidence="15 16">
    <name type="scientific">Arenibacter palladensis</name>
    <dbReference type="NCBI Taxonomy" id="237373"/>
    <lineage>
        <taxon>Bacteria</taxon>
        <taxon>Pseudomonadati</taxon>
        <taxon>Bacteroidota</taxon>
        <taxon>Flavobacteriia</taxon>
        <taxon>Flavobacteriales</taxon>
        <taxon>Flavobacteriaceae</taxon>
        <taxon>Arenibacter</taxon>
    </lineage>
</organism>
<comment type="cofactor">
    <cofactor evidence="2">
        <name>Zn(2+)</name>
        <dbReference type="ChEBI" id="CHEBI:29105"/>
    </cofactor>
</comment>
<evidence type="ECO:0000256" key="2">
    <source>
        <dbReference type="ARBA" id="ARBA00001947"/>
    </source>
</evidence>
<dbReference type="InterPro" id="IPR050855">
    <property type="entry name" value="NDM-1-like"/>
</dbReference>
<keyword evidence="10" id="KW-0378">Hydrolase</keyword>
<comment type="catalytic activity">
    <reaction evidence="1">
        <text>a beta-lactam + H2O = a substituted beta-amino acid</text>
        <dbReference type="Rhea" id="RHEA:20401"/>
        <dbReference type="ChEBI" id="CHEBI:15377"/>
        <dbReference type="ChEBI" id="CHEBI:35627"/>
        <dbReference type="ChEBI" id="CHEBI:140347"/>
        <dbReference type="EC" id="3.5.2.6"/>
    </reaction>
</comment>
<evidence type="ECO:0000256" key="12">
    <source>
        <dbReference type="ARBA" id="ARBA00023251"/>
    </source>
</evidence>
<evidence type="ECO:0000256" key="9">
    <source>
        <dbReference type="ARBA" id="ARBA00022764"/>
    </source>
</evidence>
<dbReference type="NCBIfam" id="NF033088">
    <property type="entry name" value="bla_subclass_B1"/>
    <property type="match status" value="1"/>
</dbReference>
<evidence type="ECO:0000256" key="6">
    <source>
        <dbReference type="ARBA" id="ARBA00012865"/>
    </source>
</evidence>
<dbReference type="CDD" id="cd16302">
    <property type="entry name" value="CcrA-like_MBL-B1"/>
    <property type="match status" value="1"/>
</dbReference>
<dbReference type="PANTHER" id="PTHR42951">
    <property type="entry name" value="METALLO-BETA-LACTAMASE DOMAIN-CONTAINING"/>
    <property type="match status" value="1"/>
</dbReference>
<feature type="region of interest" description="Disordered" evidence="13">
    <location>
        <begin position="1"/>
        <end position="22"/>
    </location>
</feature>
<dbReference type="InterPro" id="IPR036866">
    <property type="entry name" value="RibonucZ/Hydroxyglut_hydro"/>
</dbReference>
<comment type="similarity">
    <text evidence="4">Belongs to the metallo-beta-lactamase superfamily. Class-B beta-lactamase family.</text>
</comment>
<dbReference type="Proteomes" id="UP000184406">
    <property type="component" value="Unassembled WGS sequence"/>
</dbReference>
<evidence type="ECO:0000256" key="3">
    <source>
        <dbReference type="ARBA" id="ARBA00004418"/>
    </source>
</evidence>
<evidence type="ECO:0000256" key="10">
    <source>
        <dbReference type="ARBA" id="ARBA00022801"/>
    </source>
</evidence>
<keyword evidence="7" id="KW-0479">Metal-binding</keyword>
<keyword evidence="9" id="KW-0574">Periplasm</keyword>
<dbReference type="SMART" id="SM00849">
    <property type="entry name" value="Lactamase_B"/>
    <property type="match status" value="1"/>
</dbReference>
<name>A0A1M4T0P4_9FLAO</name>
<comment type="subcellular location">
    <subcellularLocation>
        <location evidence="3">Periplasm</location>
    </subcellularLocation>
</comment>
<proteinExistence type="inferred from homology"/>
<dbReference type="EMBL" id="FQUX01000001">
    <property type="protein sequence ID" value="SHE38006.1"/>
    <property type="molecule type" value="Genomic_DNA"/>
</dbReference>
<evidence type="ECO:0000313" key="16">
    <source>
        <dbReference type="Proteomes" id="UP000184406"/>
    </source>
</evidence>
<dbReference type="GO" id="GO:0017001">
    <property type="term" value="P:antibiotic catabolic process"/>
    <property type="evidence" value="ECO:0007669"/>
    <property type="project" value="UniProtKB-ARBA"/>
</dbReference>
<gene>
    <name evidence="15" type="ORF">SAMN03080594_101100</name>
</gene>
<evidence type="ECO:0000259" key="14">
    <source>
        <dbReference type="SMART" id="SM00849"/>
    </source>
</evidence>
<evidence type="ECO:0000256" key="4">
    <source>
        <dbReference type="ARBA" id="ARBA00005250"/>
    </source>
</evidence>
<reference evidence="16" key="1">
    <citation type="submission" date="2016-11" db="EMBL/GenBank/DDBJ databases">
        <authorList>
            <person name="Varghese N."/>
            <person name="Submissions S."/>
        </authorList>
    </citation>
    <scope>NUCLEOTIDE SEQUENCE [LARGE SCALE GENOMIC DNA]</scope>
    <source>
        <strain evidence="16">DSM 17539</strain>
    </source>
</reference>
<comment type="subunit">
    <text evidence="5">Monomer.</text>
</comment>
<feature type="compositionally biased region" description="Basic and acidic residues" evidence="13">
    <location>
        <begin position="13"/>
        <end position="22"/>
    </location>
</feature>
<dbReference type="InterPro" id="IPR001279">
    <property type="entry name" value="Metallo-B-lactamas"/>
</dbReference>
<protein>
    <recommendedName>
        <fullName evidence="6">beta-lactamase</fullName>
        <ecNumber evidence="6">3.5.2.6</ecNumber>
    </recommendedName>
</protein>
<dbReference type="AlphaFoldDB" id="A0A1M4T0P4"/>
<keyword evidence="12" id="KW-0046">Antibiotic resistance</keyword>
<evidence type="ECO:0000256" key="5">
    <source>
        <dbReference type="ARBA" id="ARBA00011245"/>
    </source>
</evidence>
<dbReference type="SUPFAM" id="SSF56281">
    <property type="entry name" value="Metallo-hydrolase/oxidoreductase"/>
    <property type="match status" value="1"/>
</dbReference>
<keyword evidence="8" id="KW-0732">Signal</keyword>
<feature type="domain" description="Metallo-beta-lactamase" evidence="14">
    <location>
        <begin position="65"/>
        <end position="236"/>
    </location>
</feature>
<keyword evidence="11" id="KW-0862">Zinc</keyword>
<dbReference type="Gene3D" id="3.60.15.10">
    <property type="entry name" value="Ribonuclease Z/Hydroxyacylglutathione hydrolase-like"/>
    <property type="match status" value="1"/>
</dbReference>
<accession>A0A1M4T0P4</accession>
<dbReference type="PANTHER" id="PTHR42951:SF4">
    <property type="entry name" value="ACYL-COENZYME A THIOESTERASE MBLAC2"/>
    <property type="match status" value="1"/>
</dbReference>
<dbReference type="Pfam" id="PF00753">
    <property type="entry name" value="Lactamase_B"/>
    <property type="match status" value="1"/>
</dbReference>
<dbReference type="NCBIfam" id="NF012229">
    <property type="entry name" value="bla_class_B_core"/>
    <property type="match status" value="1"/>
</dbReference>
<keyword evidence="16" id="KW-1185">Reference proteome</keyword>
<evidence type="ECO:0000313" key="15">
    <source>
        <dbReference type="EMBL" id="SHE38006.1"/>
    </source>
</evidence>
<dbReference type="EC" id="3.5.2.6" evidence="6"/>